<dbReference type="STRING" id="947166.A0A1D1VMA4"/>
<accession>A0A1D1VMA4</accession>
<protein>
    <recommendedName>
        <fullName evidence="3">Reverse transcriptase domain-containing protein</fullName>
    </recommendedName>
</protein>
<name>A0A1D1VMA4_RAMVA</name>
<dbReference type="PANTHER" id="PTHR33395">
    <property type="entry name" value="TRANSCRIPTASE, PUTATIVE-RELATED-RELATED"/>
    <property type="match status" value="1"/>
</dbReference>
<evidence type="ECO:0000313" key="1">
    <source>
        <dbReference type="EMBL" id="GAV02061.1"/>
    </source>
</evidence>
<dbReference type="AlphaFoldDB" id="A0A1D1VMA4"/>
<gene>
    <name evidence="1" type="primary">RvY_12674</name>
    <name evidence="1" type="synonym">RvY_12674.2</name>
    <name evidence="1" type="ORF">RvY_12674-2</name>
</gene>
<dbReference type="EMBL" id="BDGG01000007">
    <property type="protein sequence ID" value="GAV02061.1"/>
    <property type="molecule type" value="Genomic_DNA"/>
</dbReference>
<dbReference type="PANTHER" id="PTHR33395:SF22">
    <property type="entry name" value="REVERSE TRANSCRIPTASE DOMAIN-CONTAINING PROTEIN"/>
    <property type="match status" value="1"/>
</dbReference>
<comment type="caution">
    <text evidence="1">The sequence shown here is derived from an EMBL/GenBank/DDBJ whole genome shotgun (WGS) entry which is preliminary data.</text>
</comment>
<organism evidence="1 2">
    <name type="scientific">Ramazzottius varieornatus</name>
    <name type="common">Water bear</name>
    <name type="synonym">Tardigrade</name>
    <dbReference type="NCBI Taxonomy" id="947166"/>
    <lineage>
        <taxon>Eukaryota</taxon>
        <taxon>Metazoa</taxon>
        <taxon>Ecdysozoa</taxon>
        <taxon>Tardigrada</taxon>
        <taxon>Eutardigrada</taxon>
        <taxon>Parachela</taxon>
        <taxon>Hypsibioidea</taxon>
        <taxon>Ramazzottiidae</taxon>
        <taxon>Ramazzottius</taxon>
    </lineage>
</organism>
<dbReference type="Proteomes" id="UP000186922">
    <property type="component" value="Unassembled WGS sequence"/>
</dbReference>
<evidence type="ECO:0000313" key="2">
    <source>
        <dbReference type="Proteomes" id="UP000186922"/>
    </source>
</evidence>
<dbReference type="OrthoDB" id="10020599at2759"/>
<proteinExistence type="predicted"/>
<keyword evidence="2" id="KW-1185">Reference proteome</keyword>
<sequence length="280" mass="32046">MDQVDHSRWKELEASKRKILSSDKDRRLRQIATSSRRNPKAVWKYLKKNNSSDSIRPIPIPDEEEKYIVDTQDKAEFISLDFSEVHTACTQHCLPSETVHGAPINVEPPETLHCPPLQLTTSSILELRRLDMSKASGSFLINNRLLKIAETTILYPLSRLFNLIISKRQYPTAWKQTEVIPVPKKGSSTFRPISLLQPLSKLFEKLVAVHLHTLGNSNHLLSDSVSASKDRPKCSCFLWPTNIPTCSYKKKKSKLFFWIVPKPLTSFHIRPSYAAWQAMV</sequence>
<reference evidence="1 2" key="1">
    <citation type="journal article" date="2016" name="Nat. Commun.">
        <title>Extremotolerant tardigrade genome and improved radiotolerance of human cultured cells by tardigrade-unique protein.</title>
        <authorList>
            <person name="Hashimoto T."/>
            <person name="Horikawa D.D."/>
            <person name="Saito Y."/>
            <person name="Kuwahara H."/>
            <person name="Kozuka-Hata H."/>
            <person name="Shin-I T."/>
            <person name="Minakuchi Y."/>
            <person name="Ohishi K."/>
            <person name="Motoyama A."/>
            <person name="Aizu T."/>
            <person name="Enomoto A."/>
            <person name="Kondo K."/>
            <person name="Tanaka S."/>
            <person name="Hara Y."/>
            <person name="Koshikawa S."/>
            <person name="Sagara H."/>
            <person name="Miura T."/>
            <person name="Yokobori S."/>
            <person name="Miyagawa K."/>
            <person name="Suzuki Y."/>
            <person name="Kubo T."/>
            <person name="Oyama M."/>
            <person name="Kohara Y."/>
            <person name="Fujiyama A."/>
            <person name="Arakawa K."/>
            <person name="Katayama T."/>
            <person name="Toyoda A."/>
            <person name="Kunieda T."/>
        </authorList>
    </citation>
    <scope>NUCLEOTIDE SEQUENCE [LARGE SCALE GENOMIC DNA]</scope>
    <source>
        <strain evidence="1 2">YOKOZUNA-1</strain>
    </source>
</reference>
<evidence type="ECO:0008006" key="3">
    <source>
        <dbReference type="Google" id="ProtNLM"/>
    </source>
</evidence>